<feature type="region of interest" description="Disordered" evidence="9">
    <location>
        <begin position="816"/>
        <end position="901"/>
    </location>
</feature>
<feature type="compositionally biased region" description="Acidic residues" evidence="9">
    <location>
        <begin position="112"/>
        <end position="125"/>
    </location>
</feature>
<keyword evidence="6" id="KW-0967">Endosome</keyword>
<feature type="region of interest" description="Disordered" evidence="9">
    <location>
        <begin position="376"/>
        <end position="593"/>
    </location>
</feature>
<dbReference type="RefSeq" id="XP_030918274.1">
    <property type="nucleotide sequence ID" value="XM_031062414.1"/>
</dbReference>
<dbReference type="GO" id="GO:1901981">
    <property type="term" value="F:phosphatidylinositol phosphate binding"/>
    <property type="evidence" value="ECO:0007669"/>
    <property type="project" value="TreeGrafter"/>
</dbReference>
<name>A0A8N5EUL0_GEOFO</name>
<feature type="domain" description="FAM21/CAPZIP" evidence="10">
    <location>
        <begin position="651"/>
        <end position="785"/>
    </location>
</feature>
<dbReference type="GO" id="GO:0031901">
    <property type="term" value="C:early endosome membrane"/>
    <property type="evidence" value="ECO:0007669"/>
    <property type="project" value="UniProtKB-SubCell"/>
</dbReference>
<feature type="region of interest" description="Disordered" evidence="9">
    <location>
        <begin position="350"/>
        <end position="369"/>
    </location>
</feature>
<dbReference type="GO" id="GO:0071203">
    <property type="term" value="C:WASH complex"/>
    <property type="evidence" value="ECO:0007669"/>
    <property type="project" value="TreeGrafter"/>
</dbReference>
<dbReference type="GeneID" id="102035375"/>
<feature type="compositionally biased region" description="Polar residues" evidence="9">
    <location>
        <begin position="882"/>
        <end position="897"/>
    </location>
</feature>
<feature type="region of interest" description="Disordered" evidence="9">
    <location>
        <begin position="637"/>
        <end position="659"/>
    </location>
</feature>
<dbReference type="AlphaFoldDB" id="A0A8N5EUL0"/>
<dbReference type="GO" id="GO:1905394">
    <property type="term" value="F:retromer complex binding"/>
    <property type="evidence" value="ECO:0007669"/>
    <property type="project" value="TreeGrafter"/>
</dbReference>
<dbReference type="Proteomes" id="UP000504602">
    <property type="component" value="Unplaced"/>
</dbReference>
<reference evidence="12" key="1">
    <citation type="submission" date="2025-08" db="UniProtKB">
        <authorList>
            <consortium name="RefSeq"/>
        </authorList>
    </citation>
    <scope>IDENTIFICATION</scope>
</reference>
<gene>
    <name evidence="12" type="primary">WASHC2C</name>
</gene>
<evidence type="ECO:0000256" key="9">
    <source>
        <dbReference type="SAM" id="MobiDB-lite"/>
    </source>
</evidence>
<evidence type="ECO:0000256" key="2">
    <source>
        <dbReference type="ARBA" id="ARBA00004236"/>
    </source>
</evidence>
<feature type="compositionally biased region" description="Low complexity" evidence="9">
    <location>
        <begin position="441"/>
        <end position="452"/>
    </location>
</feature>
<dbReference type="PANTHER" id="PTHR21669">
    <property type="entry name" value="CAPZ-INTERACTING PROTEIN AND RELATED PROTEINS"/>
    <property type="match status" value="1"/>
</dbReference>
<feature type="compositionally biased region" description="Basic and acidic residues" evidence="9">
    <location>
        <begin position="20"/>
        <end position="43"/>
    </location>
</feature>
<evidence type="ECO:0000313" key="12">
    <source>
        <dbReference type="RefSeq" id="XP_030918274.1"/>
    </source>
</evidence>
<dbReference type="GO" id="GO:0042147">
    <property type="term" value="P:retrograde transport, endosome to Golgi"/>
    <property type="evidence" value="ECO:0007669"/>
    <property type="project" value="TreeGrafter"/>
</dbReference>
<proteinExistence type="inferred from homology"/>
<keyword evidence="5" id="KW-0597">Phosphoprotein</keyword>
<feature type="compositionally biased region" description="Polar residues" evidence="9">
    <location>
        <begin position="537"/>
        <end position="551"/>
    </location>
</feature>
<keyword evidence="7" id="KW-0472">Membrane</keyword>
<organism evidence="11 12">
    <name type="scientific">Geospiza fortis</name>
    <name type="common">Medium ground-finch</name>
    <dbReference type="NCBI Taxonomy" id="48883"/>
    <lineage>
        <taxon>Eukaryota</taxon>
        <taxon>Metazoa</taxon>
        <taxon>Chordata</taxon>
        <taxon>Craniata</taxon>
        <taxon>Vertebrata</taxon>
        <taxon>Euteleostomi</taxon>
        <taxon>Archelosauria</taxon>
        <taxon>Archosauria</taxon>
        <taxon>Dinosauria</taxon>
        <taxon>Saurischia</taxon>
        <taxon>Theropoda</taxon>
        <taxon>Coelurosauria</taxon>
        <taxon>Aves</taxon>
        <taxon>Neognathae</taxon>
        <taxon>Neoaves</taxon>
        <taxon>Telluraves</taxon>
        <taxon>Australaves</taxon>
        <taxon>Passeriformes</taxon>
        <taxon>Thraupidae</taxon>
        <taxon>Geospiza</taxon>
    </lineage>
</organism>
<feature type="compositionally biased region" description="Basic and acidic residues" evidence="9">
    <location>
        <begin position="523"/>
        <end position="533"/>
    </location>
</feature>
<feature type="compositionally biased region" description="Basic and acidic residues" evidence="9">
    <location>
        <begin position="867"/>
        <end position="876"/>
    </location>
</feature>
<feature type="region of interest" description="Disordered" evidence="9">
    <location>
        <begin position="112"/>
        <end position="344"/>
    </location>
</feature>
<feature type="compositionally biased region" description="Basic residues" evidence="9">
    <location>
        <begin position="735"/>
        <end position="753"/>
    </location>
</feature>
<evidence type="ECO:0000256" key="6">
    <source>
        <dbReference type="ARBA" id="ARBA00022753"/>
    </source>
</evidence>
<feature type="compositionally biased region" description="Acidic residues" evidence="9">
    <location>
        <begin position="163"/>
        <end position="187"/>
    </location>
</feature>
<feature type="region of interest" description="Disordered" evidence="9">
    <location>
        <begin position="1"/>
        <end position="43"/>
    </location>
</feature>
<evidence type="ECO:0000256" key="4">
    <source>
        <dbReference type="ARBA" id="ARBA00022475"/>
    </source>
</evidence>
<evidence type="ECO:0000256" key="8">
    <source>
        <dbReference type="ARBA" id="ARBA00038327"/>
    </source>
</evidence>
<dbReference type="InterPro" id="IPR029341">
    <property type="entry name" value="FAM21/CAPZIP"/>
</dbReference>
<keyword evidence="4" id="KW-1003">Cell membrane</keyword>
<keyword evidence="11" id="KW-1185">Reference proteome</keyword>
<feature type="compositionally biased region" description="Basic and acidic residues" evidence="9">
    <location>
        <begin position="290"/>
        <end position="301"/>
    </location>
</feature>
<evidence type="ECO:0000256" key="3">
    <source>
        <dbReference type="ARBA" id="ARBA00022448"/>
    </source>
</evidence>
<feature type="compositionally biased region" description="Low complexity" evidence="9">
    <location>
        <begin position="494"/>
        <end position="507"/>
    </location>
</feature>
<feature type="region of interest" description="Disordered" evidence="9">
    <location>
        <begin position="1001"/>
        <end position="1040"/>
    </location>
</feature>
<feature type="compositionally biased region" description="Basic and acidic residues" evidence="9">
    <location>
        <begin position="393"/>
        <end position="403"/>
    </location>
</feature>
<comment type="subcellular location">
    <subcellularLocation>
        <location evidence="2">Cell membrane</location>
    </subcellularLocation>
    <subcellularLocation>
        <location evidence="1">Early endosome membrane</location>
    </subcellularLocation>
</comment>
<dbReference type="GO" id="GO:0005829">
    <property type="term" value="C:cytosol"/>
    <property type="evidence" value="ECO:0007669"/>
    <property type="project" value="GOC"/>
</dbReference>
<feature type="compositionally biased region" description="Basic and acidic residues" evidence="9">
    <location>
        <begin position="204"/>
        <end position="219"/>
    </location>
</feature>
<dbReference type="GO" id="GO:0005886">
    <property type="term" value="C:plasma membrane"/>
    <property type="evidence" value="ECO:0007669"/>
    <property type="project" value="UniProtKB-SubCell"/>
</dbReference>
<evidence type="ECO:0000259" key="10">
    <source>
        <dbReference type="Pfam" id="PF15255"/>
    </source>
</evidence>
<dbReference type="Pfam" id="PF15255">
    <property type="entry name" value="CAP-ZIP_m"/>
    <property type="match status" value="1"/>
</dbReference>
<evidence type="ECO:0000313" key="11">
    <source>
        <dbReference type="Proteomes" id="UP000504602"/>
    </source>
</evidence>
<accession>A0A8N5EUL0</accession>
<sequence length="1040" mass="114226">MLSNTQFIENRVYDEEVEEPIPKADVGDKTEQEKTREQKEADLIPKIQEAVNYGLQVLDSAFEQLDIKAGNSDSEEEESNERVELILEPKDLYVDRPLPYLIGSQQFMEQDDVGLGDLSSEEGSVDSDRGSVIDSEEKDEEESDDEFGNPSEDDQKTRIAQMSDEDDDDGCDLFDSEKEEDEEGDLDENTKPKKKRPTSFADELAARIKGEVPVRRDEECSSLSSETKTRKTPKEKKEVRVPSDDEDDDIFKPPKLTDEDFTPFGSRGGLFSGGTGLFDDEESDLFAEAPKGEESKEREEQAPVSEGGSDVFSSTVTGEKDKKSAARSTEKTPKQPGKVVLFDNDDDDDFFVEATKKPPDPVKSTADLFDDDEEGDLFKEKPAIPSVVAGTAKETESHREAIVIKKSQQSSGEDFKPLSETPPRKQRGLFSDEEDAEDLFSSSKAVKSKATSLPTSKSMTKAPLSLFDDDEEDLFGVGPAKKRQEKTSEERAKQSGSLKKASSLLFSSDEEEHWNVSKPAKLPSEDGRKEDPAKPASTVSQAKDVKTTSLFSHKLQKDNDPDVDLFASPKKPMSANRILKPSPGGGLFGDDDEDDLFSSAKTNIPKMMEKKTLQTSVGPCSVSSNLENALSAKQDETLKAATTEKSTGPVPIKTKEPSSRIGKLQANLAINPSALLPGAMPKVSNLKSPLPVLDTPLHEPKEVQNSEAFSAAGSNEELGVSFDQPMQADTLHNANKTRIRVPGKRRPPSRLARRLAAQEAEVSEDLDTNKEPQFSLPKQMSAVKNIKEPLAAEAESKENGFLSSLSLPAHSSVLSAGTNKLLPPESTENGDDLFESEDLFANSSTSRPVVQPKLKEGMPDNMANEPIKGREKKADVGDQDSNDLFQPVQQKSSTKSSPIPFLEEQEDSLFTSQKTGKKELKSAVHQAADPTAQDIFEDDIFATEAIKPVTKIKEKMPETNLFDDTVDIFADLTAKPKEKKTKKKVEQKSIFDDDMDDIFSSSQVKIPTPKTRSSQAASEPKSESKILSTFDDPLNAFGGQ</sequence>
<evidence type="ECO:0000256" key="5">
    <source>
        <dbReference type="ARBA" id="ARBA00022553"/>
    </source>
</evidence>
<keyword evidence="3" id="KW-0813">Transport</keyword>
<protein>
    <submittedName>
        <fullName evidence="12">WASH complex subunit 2A isoform X4</fullName>
    </submittedName>
</protein>
<evidence type="ECO:0000256" key="1">
    <source>
        <dbReference type="ARBA" id="ARBA00004146"/>
    </source>
</evidence>
<feature type="compositionally biased region" description="Gly residues" evidence="9">
    <location>
        <begin position="266"/>
        <end position="276"/>
    </location>
</feature>
<feature type="compositionally biased region" description="Basic and acidic residues" evidence="9">
    <location>
        <begin position="318"/>
        <end position="333"/>
    </location>
</feature>
<dbReference type="CTD" id="253725"/>
<evidence type="ECO:0000256" key="7">
    <source>
        <dbReference type="ARBA" id="ARBA00023136"/>
    </source>
</evidence>
<dbReference type="GO" id="GO:0036010">
    <property type="term" value="P:protein localization to endosome"/>
    <property type="evidence" value="ECO:0007669"/>
    <property type="project" value="TreeGrafter"/>
</dbReference>
<feature type="compositionally biased region" description="Acidic residues" evidence="9">
    <location>
        <begin position="828"/>
        <end position="838"/>
    </location>
</feature>
<dbReference type="PANTHER" id="PTHR21669:SF38">
    <property type="entry name" value="WASH COMPLEX SUBUNIT 2A-RELATED"/>
    <property type="match status" value="1"/>
</dbReference>
<comment type="similarity">
    <text evidence="8">Belongs to the FAM21 family.</text>
</comment>
<feature type="region of interest" description="Disordered" evidence="9">
    <location>
        <begin position="691"/>
        <end position="780"/>
    </location>
</feature>
<feature type="compositionally biased region" description="Acidic residues" evidence="9">
    <location>
        <begin position="134"/>
        <end position="147"/>
    </location>
</feature>